<comment type="caution">
    <text evidence="2">The sequence shown here is derived from an EMBL/GenBank/DDBJ whole genome shotgun (WGS) entry which is preliminary data.</text>
</comment>
<dbReference type="RefSeq" id="WP_306302596.1">
    <property type="nucleotide sequence ID" value="NZ_BBMZ01000002.1"/>
</dbReference>
<sequence length="142" mass="16265">MMLTILRWISAAIITVLILGWLFVWLIASGIDETTTYTENDFFSYHTLTDKEIEKAPRISGDYYFKSQPGDGYAPTNTIIFKGASNVEPLRVYLKKLGYTRQRIDSEAAETWIKPEEFNSDIFYLYANATTGEVELSKLLNN</sequence>
<reference evidence="2 3" key="1">
    <citation type="submission" date="2014-09" db="EMBL/GenBank/DDBJ databases">
        <title>Whole genome shotgun sequence of Escherichia vulneris NBRC 102420.</title>
        <authorList>
            <person name="Yoshida Y."/>
            <person name="Hosoyama A."/>
            <person name="Tsuchikane K."/>
            <person name="Ohji S."/>
            <person name="Ichikawa N."/>
            <person name="Kimura A."/>
            <person name="Yamazoe A."/>
            <person name="Ezaki T."/>
            <person name="Fujita N."/>
        </authorList>
    </citation>
    <scope>NUCLEOTIDE SEQUENCE [LARGE SCALE GENOMIC DNA]</scope>
    <source>
        <strain evidence="2 3">NBRC 102420</strain>
    </source>
</reference>
<dbReference type="STRING" id="1115515.EV102420_02_04290"/>
<dbReference type="Proteomes" id="UP000029462">
    <property type="component" value="Unassembled WGS sequence"/>
</dbReference>
<keyword evidence="1" id="KW-1133">Transmembrane helix</keyword>
<dbReference type="eggNOG" id="ENOG50328NM">
    <property type="taxonomic scope" value="Bacteria"/>
</dbReference>
<dbReference type="AlphaFoldDB" id="A0A090V0M0"/>
<dbReference type="EMBL" id="BBMZ01000002">
    <property type="protein sequence ID" value="GAL56824.1"/>
    <property type="molecule type" value="Genomic_DNA"/>
</dbReference>
<keyword evidence="1" id="KW-0472">Membrane</keyword>
<gene>
    <name evidence="2" type="ORF">EV102420_02_04290</name>
</gene>
<evidence type="ECO:0000313" key="3">
    <source>
        <dbReference type="Proteomes" id="UP000029462"/>
    </source>
</evidence>
<organism evidence="2 3">
    <name type="scientific">Pseudescherichia vulneris NBRC 102420</name>
    <dbReference type="NCBI Taxonomy" id="1115515"/>
    <lineage>
        <taxon>Bacteria</taxon>
        <taxon>Pseudomonadati</taxon>
        <taxon>Pseudomonadota</taxon>
        <taxon>Gammaproteobacteria</taxon>
        <taxon>Enterobacterales</taxon>
        <taxon>Enterobacteriaceae</taxon>
        <taxon>Pseudescherichia</taxon>
    </lineage>
</organism>
<keyword evidence="1" id="KW-0812">Transmembrane</keyword>
<protein>
    <submittedName>
        <fullName evidence="2">Uncharacterized protein</fullName>
    </submittedName>
</protein>
<keyword evidence="3" id="KW-1185">Reference proteome</keyword>
<name>A0A090V0M0_PSEVU</name>
<proteinExistence type="predicted"/>
<evidence type="ECO:0000256" key="1">
    <source>
        <dbReference type="SAM" id="Phobius"/>
    </source>
</evidence>
<evidence type="ECO:0000313" key="2">
    <source>
        <dbReference type="EMBL" id="GAL56824.1"/>
    </source>
</evidence>
<feature type="transmembrane region" description="Helical" evidence="1">
    <location>
        <begin position="6"/>
        <end position="28"/>
    </location>
</feature>
<accession>A0A090V0M0</accession>